<organism evidence="1 2">
    <name type="scientific">Aspergillus heteromorphus CBS 117.55</name>
    <dbReference type="NCBI Taxonomy" id="1448321"/>
    <lineage>
        <taxon>Eukaryota</taxon>
        <taxon>Fungi</taxon>
        <taxon>Dikarya</taxon>
        <taxon>Ascomycota</taxon>
        <taxon>Pezizomycotina</taxon>
        <taxon>Eurotiomycetes</taxon>
        <taxon>Eurotiomycetidae</taxon>
        <taxon>Eurotiales</taxon>
        <taxon>Aspergillaceae</taxon>
        <taxon>Aspergillus</taxon>
        <taxon>Aspergillus subgen. Circumdati</taxon>
    </lineage>
</organism>
<evidence type="ECO:0000313" key="1">
    <source>
        <dbReference type="EMBL" id="PWY89916.1"/>
    </source>
</evidence>
<gene>
    <name evidence="1" type="ORF">BO70DRAFT_393109</name>
</gene>
<keyword evidence="2" id="KW-1185">Reference proteome</keyword>
<dbReference type="Proteomes" id="UP000247233">
    <property type="component" value="Unassembled WGS sequence"/>
</dbReference>
<evidence type="ECO:0000313" key="2">
    <source>
        <dbReference type="Proteomes" id="UP000247233"/>
    </source>
</evidence>
<dbReference type="AlphaFoldDB" id="A0A317WU77"/>
<accession>A0A317WU77</accession>
<dbReference type="VEuPathDB" id="FungiDB:BO70DRAFT_393109"/>
<name>A0A317WU77_9EURO</name>
<protein>
    <submittedName>
        <fullName evidence="1">Uncharacterized protein</fullName>
    </submittedName>
</protein>
<comment type="caution">
    <text evidence="1">The sequence shown here is derived from an EMBL/GenBank/DDBJ whole genome shotgun (WGS) entry which is preliminary data.</text>
</comment>
<sequence length="85" mass="9836">MVRRAFVLVDSFITVLLVISNRVNVVAWHPFGSARLILFLEWTHAAGQPRLFWDRGNVGSVKWPLFKSVTLELYATFVFPFQQKV</sequence>
<dbReference type="GeneID" id="37068570"/>
<reference evidence="1 2" key="1">
    <citation type="submission" date="2016-12" db="EMBL/GenBank/DDBJ databases">
        <title>The genomes of Aspergillus section Nigri reveals drivers in fungal speciation.</title>
        <authorList>
            <consortium name="DOE Joint Genome Institute"/>
            <person name="Vesth T.C."/>
            <person name="Nybo J."/>
            <person name="Theobald S."/>
            <person name="Brandl J."/>
            <person name="Frisvad J.C."/>
            <person name="Nielsen K.F."/>
            <person name="Lyhne E.K."/>
            <person name="Kogle M.E."/>
            <person name="Kuo A."/>
            <person name="Riley R."/>
            <person name="Clum A."/>
            <person name="Nolan M."/>
            <person name="Lipzen A."/>
            <person name="Salamov A."/>
            <person name="Henrissat B."/>
            <person name="Wiebenga A."/>
            <person name="De Vries R.P."/>
            <person name="Grigoriev I.V."/>
            <person name="Mortensen U.H."/>
            <person name="Andersen M.R."/>
            <person name="Baker S.E."/>
        </authorList>
    </citation>
    <scope>NUCLEOTIDE SEQUENCE [LARGE SCALE GENOMIC DNA]</scope>
    <source>
        <strain evidence="1 2">CBS 117.55</strain>
    </source>
</reference>
<dbReference type="RefSeq" id="XP_025402747.1">
    <property type="nucleotide sequence ID" value="XM_025546333.1"/>
</dbReference>
<proteinExistence type="predicted"/>
<dbReference type="EMBL" id="MSFL01000003">
    <property type="protein sequence ID" value="PWY89916.1"/>
    <property type="molecule type" value="Genomic_DNA"/>
</dbReference>